<comment type="function">
    <text evidence="9">Phosphorylase is an important allosteric enzyme in carbohydrate metabolism. Enzymes from different sources differ in their regulatory mechanisms and in their natural substrates. However, all known phosphorylases share catalytic and structural properties.</text>
</comment>
<comment type="function">
    <text evidence="11">Allosteric enzyme that catalyzes the rate-limiting step in glycogen catabolism, the phosphorolytic cleavage of glycogen to produce glucose-1-phosphate, and plays a central role in maintaining cellular and organismal glucose homeostasis.</text>
</comment>
<dbReference type="GeneID" id="98062987"/>
<comment type="catalytic activity">
    <reaction evidence="1 11">
        <text>[(1-&gt;4)-alpha-D-glucosyl](n) + phosphate = [(1-&gt;4)-alpha-D-glucosyl](n-1) + alpha-D-glucose 1-phosphate</text>
        <dbReference type="Rhea" id="RHEA:41732"/>
        <dbReference type="Rhea" id="RHEA-COMP:9584"/>
        <dbReference type="Rhea" id="RHEA-COMP:9586"/>
        <dbReference type="ChEBI" id="CHEBI:15444"/>
        <dbReference type="ChEBI" id="CHEBI:43474"/>
        <dbReference type="ChEBI" id="CHEBI:58601"/>
        <dbReference type="EC" id="2.4.1.1"/>
    </reaction>
</comment>
<evidence type="ECO:0000313" key="13">
    <source>
        <dbReference type="Proteomes" id="UP000235589"/>
    </source>
</evidence>
<keyword evidence="7 10" id="KW-0663">Pyridoxal phosphate</keyword>
<feature type="modified residue" description="N6-(pyridoxal phosphate)lysine" evidence="10">
    <location>
        <position position="686"/>
    </location>
</feature>
<keyword evidence="8 11" id="KW-0119">Carbohydrate metabolism</keyword>
<keyword evidence="4" id="KW-0021">Allosteric enzyme</keyword>
<dbReference type="GO" id="GO:0030170">
    <property type="term" value="F:pyridoxal phosphate binding"/>
    <property type="evidence" value="ECO:0007669"/>
    <property type="project" value="InterPro"/>
</dbReference>
<dbReference type="AlphaFoldDB" id="A0A2K9P3B8"/>
<protein>
    <recommendedName>
        <fullName evidence="11">Alpha-1,4 glucan phosphorylase</fullName>
        <ecNumber evidence="11">2.4.1.1</ecNumber>
    </recommendedName>
</protein>
<evidence type="ECO:0000256" key="5">
    <source>
        <dbReference type="ARBA" id="ARBA00022676"/>
    </source>
</evidence>
<evidence type="ECO:0000313" key="12">
    <source>
        <dbReference type="EMBL" id="AUO19753.1"/>
    </source>
</evidence>
<evidence type="ECO:0000256" key="3">
    <source>
        <dbReference type="ARBA" id="ARBA00006047"/>
    </source>
</evidence>
<evidence type="ECO:0000256" key="9">
    <source>
        <dbReference type="ARBA" id="ARBA00025174"/>
    </source>
</evidence>
<keyword evidence="6 11" id="KW-0808">Transferase</keyword>
<dbReference type="GO" id="GO:0005737">
    <property type="term" value="C:cytoplasm"/>
    <property type="evidence" value="ECO:0007669"/>
    <property type="project" value="TreeGrafter"/>
</dbReference>
<dbReference type="InterPro" id="IPR035090">
    <property type="entry name" value="Pyridoxal_P_attach_site"/>
</dbReference>
<evidence type="ECO:0000256" key="2">
    <source>
        <dbReference type="ARBA" id="ARBA00001933"/>
    </source>
</evidence>
<dbReference type="Gene3D" id="3.40.50.2000">
    <property type="entry name" value="Glycogen Phosphorylase B"/>
    <property type="match status" value="2"/>
</dbReference>
<evidence type="ECO:0000256" key="4">
    <source>
        <dbReference type="ARBA" id="ARBA00022533"/>
    </source>
</evidence>
<sequence length="842" mass="96436">MANNTSKAETQDKTAKNVAEYHRQLKPGTPEFDMKKDFIKDEITGKVKRYFGKTIAKAGDMEVYRAAALTIRDEIMEKWVSYQEKCERKPQKELYYLSFEFLMGRAMGNNLMNIMETEVYKSALKELGFSLENIEEVETDAGLGNGGLGRLAACFLDSLTNLDLPAFGCGIRYEYGLFKQKIVDGYQIEMPDPWLQSGNVWDIARPEDTKEVHFNGRIIEKWEDGHMKFEHVDYNTVIAEPYDMPITGFDTDTVNTLRLWKACSPEIMNMTEFNRGDYAKANENKDLAEVISKVLYPEDNHYEGKLLRLKQQYFFVSATIQWIISKHKQKNLSMFDIPEYVQIHINDTHPTIAIPELMRLLMDEEGMSWDDAWSIVGRTFAYTNHTILCEALEKWPMDMVDSLLPRLGQIIHEIDRRQRIALNERFPGDTGKIEYMAVISRGQVSMANLCLTACHSVNGVAALHTEILKKETFKDYYSIYPYKFKNMTNGVTFRRWLYKANPELSSLICEAIGDGWVKDYTQLENLLPFADDKAFRDKFAKIKLNNKEKLAKYILDHNGITVDPASLFDVQIKRLHEYKRQLLKAFHIIYRYKSITETPENANKMPETFIFAAKAAPGYHMAKLIIKFINNIAKVVNNDPMTKDILKVVFIENYSVSIAEKIVAAANLSEQISTASKEASGTGNMKLMLNGALTIGTMDGANVEIREQVGDDNIFIFGMQSDEVLGLYSTNRSPSPELYATNMGIKSIVDTLIDGTFSGDEHNLFYDIYRSLVQGNNGSFADPYLLLPDFESYVHTCQQANSLYKDNQDEWNRKAVINTAKAGFFSSDRTIESYNKEIWHLR</sequence>
<dbReference type="SUPFAM" id="SSF53756">
    <property type="entry name" value="UDP-Glycosyltransferase/glycogen phosphorylase"/>
    <property type="match status" value="1"/>
</dbReference>
<dbReference type="GO" id="GO:0005980">
    <property type="term" value="P:glycogen catabolic process"/>
    <property type="evidence" value="ECO:0007669"/>
    <property type="project" value="TreeGrafter"/>
</dbReference>
<dbReference type="PIRSF" id="PIRSF000460">
    <property type="entry name" value="Pprylas_GlgP"/>
    <property type="match status" value="1"/>
</dbReference>
<comment type="cofactor">
    <cofactor evidence="2 11">
        <name>pyridoxal 5'-phosphate</name>
        <dbReference type="ChEBI" id="CHEBI:597326"/>
    </cofactor>
</comment>
<dbReference type="InterPro" id="IPR011833">
    <property type="entry name" value="Glycg_phsphrylas"/>
</dbReference>
<dbReference type="KEGG" id="mpec:B9O19_01596"/>
<comment type="similarity">
    <text evidence="3 11">Belongs to the glycogen phosphorylase family.</text>
</comment>
<evidence type="ECO:0000256" key="8">
    <source>
        <dbReference type="ARBA" id="ARBA00023277"/>
    </source>
</evidence>
<keyword evidence="5 11" id="KW-0328">Glycosyltransferase</keyword>
<dbReference type="InterPro" id="IPR000811">
    <property type="entry name" value="Glyco_trans_35"/>
</dbReference>
<dbReference type="FunFam" id="3.40.50.2000:FF:000003">
    <property type="entry name" value="Alpha-1,4 glucan phosphorylase"/>
    <property type="match status" value="1"/>
</dbReference>
<dbReference type="PROSITE" id="PS00102">
    <property type="entry name" value="PHOSPHORYLASE"/>
    <property type="match status" value="1"/>
</dbReference>
<dbReference type="EC" id="2.4.1.1" evidence="11"/>
<keyword evidence="13" id="KW-1185">Reference proteome</keyword>
<dbReference type="RefSeq" id="WP_306560262.1">
    <property type="nucleotide sequence ID" value="NZ_CP020991.1"/>
</dbReference>
<evidence type="ECO:0000256" key="11">
    <source>
        <dbReference type="RuleBase" id="RU000587"/>
    </source>
</evidence>
<dbReference type="EMBL" id="CP020991">
    <property type="protein sequence ID" value="AUO19753.1"/>
    <property type="molecule type" value="Genomic_DNA"/>
</dbReference>
<dbReference type="Proteomes" id="UP000235589">
    <property type="component" value="Chromosome"/>
</dbReference>
<evidence type="ECO:0000256" key="10">
    <source>
        <dbReference type="PIRSR" id="PIRSR000460-1"/>
    </source>
</evidence>
<accession>A0A2K9P3B8</accession>
<dbReference type="FunFam" id="3.40.50.2000:FF:000807">
    <property type="entry name" value="Alpha-glucan phosphorylase 2, cytosolic"/>
    <property type="match status" value="1"/>
</dbReference>
<dbReference type="NCBIfam" id="TIGR02093">
    <property type="entry name" value="P_ylase"/>
    <property type="match status" value="1"/>
</dbReference>
<organism evidence="12 13">
    <name type="scientific">Monoglobus pectinilyticus</name>
    <dbReference type="NCBI Taxonomy" id="1981510"/>
    <lineage>
        <taxon>Bacteria</taxon>
        <taxon>Bacillati</taxon>
        <taxon>Bacillota</taxon>
        <taxon>Clostridia</taxon>
        <taxon>Monoglobales</taxon>
        <taxon>Monoglobaceae</taxon>
        <taxon>Monoglobus</taxon>
    </lineage>
</organism>
<evidence type="ECO:0000256" key="6">
    <source>
        <dbReference type="ARBA" id="ARBA00022679"/>
    </source>
</evidence>
<dbReference type="PANTHER" id="PTHR11468">
    <property type="entry name" value="GLYCOGEN PHOSPHORYLASE"/>
    <property type="match status" value="1"/>
</dbReference>
<proteinExistence type="inferred from homology"/>
<dbReference type="PANTHER" id="PTHR11468:SF3">
    <property type="entry name" value="GLYCOGEN PHOSPHORYLASE, LIVER FORM"/>
    <property type="match status" value="1"/>
</dbReference>
<evidence type="ECO:0000256" key="1">
    <source>
        <dbReference type="ARBA" id="ARBA00001275"/>
    </source>
</evidence>
<dbReference type="GO" id="GO:0008184">
    <property type="term" value="F:glycogen phosphorylase activity"/>
    <property type="evidence" value="ECO:0007669"/>
    <property type="project" value="InterPro"/>
</dbReference>
<evidence type="ECO:0000256" key="7">
    <source>
        <dbReference type="ARBA" id="ARBA00022898"/>
    </source>
</evidence>
<dbReference type="CDD" id="cd04300">
    <property type="entry name" value="GT35_Glycogen_Phosphorylase"/>
    <property type="match status" value="1"/>
</dbReference>
<name>A0A2K9P3B8_9FIRM</name>
<reference evidence="12 13" key="1">
    <citation type="submission" date="2017-04" db="EMBL/GenBank/DDBJ databases">
        <title>Monoglobus pectinilyticus 14 draft genome.</title>
        <authorList>
            <person name="Kim C."/>
            <person name="Rosendale D.I."/>
            <person name="Kelly W.J."/>
            <person name="Tannock G.W."/>
            <person name="Patchett M.L."/>
            <person name="Jordens J.Z."/>
        </authorList>
    </citation>
    <scope>NUCLEOTIDE SEQUENCE [LARGE SCALE GENOMIC DNA]</scope>
    <source>
        <strain evidence="12 13">14</strain>
    </source>
</reference>
<gene>
    <name evidence="12" type="ORF">B9O19_01596</name>
</gene>
<dbReference type="Pfam" id="PF00343">
    <property type="entry name" value="Phosphorylase"/>
    <property type="match status" value="1"/>
</dbReference>